<dbReference type="AlphaFoldDB" id="A0A9P5JYJ5"/>
<reference evidence="1" key="2">
    <citation type="journal article" date="2020" name="Nat. Commun.">
        <title>Large-scale genome sequencing of mycorrhizal fungi provides insights into the early evolution of symbiotic traits.</title>
        <authorList>
            <person name="Miyauchi S."/>
            <person name="Kiss E."/>
            <person name="Kuo A."/>
            <person name="Drula E."/>
            <person name="Kohler A."/>
            <person name="Sanchez-Garcia M."/>
            <person name="Morin E."/>
            <person name="Andreopoulos B."/>
            <person name="Barry K.W."/>
            <person name="Bonito G."/>
            <person name="Buee M."/>
            <person name="Carver A."/>
            <person name="Chen C."/>
            <person name="Cichocki N."/>
            <person name="Clum A."/>
            <person name="Culley D."/>
            <person name="Crous P.W."/>
            <person name="Fauchery L."/>
            <person name="Girlanda M."/>
            <person name="Hayes R.D."/>
            <person name="Keri Z."/>
            <person name="LaButti K."/>
            <person name="Lipzen A."/>
            <person name="Lombard V."/>
            <person name="Magnuson J."/>
            <person name="Maillard F."/>
            <person name="Murat C."/>
            <person name="Nolan M."/>
            <person name="Ohm R.A."/>
            <person name="Pangilinan J."/>
            <person name="Pereira M.F."/>
            <person name="Perotto S."/>
            <person name="Peter M."/>
            <person name="Pfister S."/>
            <person name="Riley R."/>
            <person name="Sitrit Y."/>
            <person name="Stielow J.B."/>
            <person name="Szollosi G."/>
            <person name="Zifcakova L."/>
            <person name="Stursova M."/>
            <person name="Spatafora J.W."/>
            <person name="Tedersoo L."/>
            <person name="Vaario L.M."/>
            <person name="Yamada A."/>
            <person name="Yan M."/>
            <person name="Wang P."/>
            <person name="Xu J."/>
            <person name="Bruns T."/>
            <person name="Baldrian P."/>
            <person name="Vilgalys R."/>
            <person name="Dunand C."/>
            <person name="Henrissat B."/>
            <person name="Grigoriev I.V."/>
            <person name="Hibbett D."/>
            <person name="Nagy L.G."/>
            <person name="Martin F.M."/>
        </authorList>
    </citation>
    <scope>NUCLEOTIDE SEQUENCE</scope>
    <source>
        <strain evidence="1">Prilba</strain>
    </source>
</reference>
<comment type="caution">
    <text evidence="1">The sequence shown here is derived from an EMBL/GenBank/DDBJ whole genome shotgun (WGS) entry which is preliminary data.</text>
</comment>
<name>A0A9P5JYJ5_9AGAM</name>
<sequence>MNHVIILQLSPPSLDLPDFWRRDQGRSHLEQYHPNRPGVVSFDSATGSIPSASSMEVELPGANLSENGLRTVPGRFLGIYTHGSSFISVPIAGFMEKKVRPCAACSTRVGVTDSLDADFESKLYYGTVFQSPGSDRDHQKSSNSEWLSNAVAEQGIQGLNIAFRTVFRAPGCLYGQRLDSFTFRALSHWHSEVAILAQQSTLRAVWLNTKQPPSGHVSPRGLPLGSVLSSPKPFSWCLYTTCARANNWRERHGWVLSHTLNKLLRPSAPVVEWTSDVTRLAGKTAITSGISPITRLQALLIYGSRTDEQEECSVKSALSKIEDIEEHVAWIHLLDADHTVPGFTVGFH</sequence>
<accession>A0A9P5JYJ5</accession>
<evidence type="ECO:0000313" key="1">
    <source>
        <dbReference type="EMBL" id="KAF8469290.1"/>
    </source>
</evidence>
<gene>
    <name evidence="1" type="ORF">DFH94DRAFT_685440</name>
</gene>
<evidence type="ECO:0000313" key="2">
    <source>
        <dbReference type="Proteomes" id="UP000759537"/>
    </source>
</evidence>
<reference evidence="1" key="1">
    <citation type="submission" date="2019-10" db="EMBL/GenBank/DDBJ databases">
        <authorList>
            <consortium name="DOE Joint Genome Institute"/>
            <person name="Kuo A."/>
            <person name="Miyauchi S."/>
            <person name="Kiss E."/>
            <person name="Drula E."/>
            <person name="Kohler A."/>
            <person name="Sanchez-Garcia M."/>
            <person name="Andreopoulos B."/>
            <person name="Barry K.W."/>
            <person name="Bonito G."/>
            <person name="Buee M."/>
            <person name="Carver A."/>
            <person name="Chen C."/>
            <person name="Cichocki N."/>
            <person name="Clum A."/>
            <person name="Culley D."/>
            <person name="Crous P.W."/>
            <person name="Fauchery L."/>
            <person name="Girlanda M."/>
            <person name="Hayes R."/>
            <person name="Keri Z."/>
            <person name="LaButti K."/>
            <person name="Lipzen A."/>
            <person name="Lombard V."/>
            <person name="Magnuson J."/>
            <person name="Maillard F."/>
            <person name="Morin E."/>
            <person name="Murat C."/>
            <person name="Nolan M."/>
            <person name="Ohm R."/>
            <person name="Pangilinan J."/>
            <person name="Pereira M."/>
            <person name="Perotto S."/>
            <person name="Peter M."/>
            <person name="Riley R."/>
            <person name="Sitrit Y."/>
            <person name="Stielow B."/>
            <person name="Szollosi G."/>
            <person name="Zifcakova L."/>
            <person name="Stursova M."/>
            <person name="Spatafora J.W."/>
            <person name="Tedersoo L."/>
            <person name="Vaario L.-M."/>
            <person name="Yamada A."/>
            <person name="Yan M."/>
            <person name="Wang P."/>
            <person name="Xu J."/>
            <person name="Bruns T."/>
            <person name="Baldrian P."/>
            <person name="Vilgalys R."/>
            <person name="Henrissat B."/>
            <person name="Grigoriev I.V."/>
            <person name="Hibbett D."/>
            <person name="Nagy L.G."/>
            <person name="Martin F.M."/>
        </authorList>
    </citation>
    <scope>NUCLEOTIDE SEQUENCE</scope>
    <source>
        <strain evidence="1">Prilba</strain>
    </source>
</reference>
<proteinExistence type="predicted"/>
<dbReference type="Proteomes" id="UP000759537">
    <property type="component" value="Unassembled WGS sequence"/>
</dbReference>
<protein>
    <submittedName>
        <fullName evidence="1">Uncharacterized protein</fullName>
    </submittedName>
</protein>
<keyword evidence="2" id="KW-1185">Reference proteome</keyword>
<organism evidence="1 2">
    <name type="scientific">Russula ochroleuca</name>
    <dbReference type="NCBI Taxonomy" id="152965"/>
    <lineage>
        <taxon>Eukaryota</taxon>
        <taxon>Fungi</taxon>
        <taxon>Dikarya</taxon>
        <taxon>Basidiomycota</taxon>
        <taxon>Agaricomycotina</taxon>
        <taxon>Agaricomycetes</taxon>
        <taxon>Russulales</taxon>
        <taxon>Russulaceae</taxon>
        <taxon>Russula</taxon>
    </lineage>
</organism>
<dbReference type="EMBL" id="WHVB01000029">
    <property type="protein sequence ID" value="KAF8469290.1"/>
    <property type="molecule type" value="Genomic_DNA"/>
</dbReference>